<dbReference type="CDD" id="cd13120">
    <property type="entry name" value="BF2867_like_N"/>
    <property type="match status" value="1"/>
</dbReference>
<reference evidence="2" key="2">
    <citation type="journal article" date="2021" name="PeerJ">
        <title>Extensive microbial diversity within the chicken gut microbiome revealed by metagenomics and culture.</title>
        <authorList>
            <person name="Gilroy R."/>
            <person name="Ravi A."/>
            <person name="Getino M."/>
            <person name="Pursley I."/>
            <person name="Horton D.L."/>
            <person name="Alikhan N.F."/>
            <person name="Baker D."/>
            <person name="Gharbi K."/>
            <person name="Hall N."/>
            <person name="Watson M."/>
            <person name="Adriaenssens E.M."/>
            <person name="Foster-Nyarko E."/>
            <person name="Jarju S."/>
            <person name="Secka A."/>
            <person name="Antonio M."/>
            <person name="Oren A."/>
            <person name="Chaudhuri R.R."/>
            <person name="La Ragione R."/>
            <person name="Hildebrand F."/>
            <person name="Pallen M.J."/>
        </authorList>
    </citation>
    <scope>NUCLEOTIDE SEQUENCE</scope>
    <source>
        <strain evidence="2">10037</strain>
    </source>
</reference>
<feature type="signal peptide" evidence="1">
    <location>
        <begin position="1"/>
        <end position="20"/>
    </location>
</feature>
<gene>
    <name evidence="2" type="ORF">IAB93_07315</name>
</gene>
<sequence length="296" mass="33293">MKKYLSSLLMALAVAAVSCTSVVPEETWNEGTKAPFKMNIADADFEDGDRIGLYMFESSDSPFGGEVLADNMLIRMDNSEAVLEGELFFPDTQVDICAYYPYWDDNIIIDNHISVYVFEDQRNSRDYRESDQKYLKLLNYENTGKPVEMVFERLMSRLSFELKPGNGFSSADELKDCEIIVPNIKYHTSISLEDAELIEPEGKRDFFPYVGEKQVADGKVSGIYSLVIPQTLYKGMSIANITVGGDVFRCILDEDFTMRKGVSYTITITLDKSETKSDSAACVVSGLSITEDPVWE</sequence>
<dbReference type="EMBL" id="JADIME010000076">
    <property type="protein sequence ID" value="MBO8465786.1"/>
    <property type="molecule type" value="Genomic_DNA"/>
</dbReference>
<name>A0A9D9I4E9_9BACT</name>
<dbReference type="AlphaFoldDB" id="A0A9D9I4E9"/>
<keyword evidence="1" id="KW-0732">Signal</keyword>
<comment type="caution">
    <text evidence="2">The sequence shown here is derived from an EMBL/GenBank/DDBJ whole genome shotgun (WGS) entry which is preliminary data.</text>
</comment>
<dbReference type="PROSITE" id="PS51257">
    <property type="entry name" value="PROKAR_LIPOPROTEIN"/>
    <property type="match status" value="1"/>
</dbReference>
<reference evidence="2" key="1">
    <citation type="submission" date="2020-10" db="EMBL/GenBank/DDBJ databases">
        <authorList>
            <person name="Gilroy R."/>
        </authorList>
    </citation>
    <scope>NUCLEOTIDE SEQUENCE</scope>
    <source>
        <strain evidence="2">10037</strain>
    </source>
</reference>
<protein>
    <submittedName>
        <fullName evidence="2">Fimbrillin family protein</fullName>
    </submittedName>
</protein>
<dbReference type="Pfam" id="PF13149">
    <property type="entry name" value="Mfa_like_1"/>
    <property type="match status" value="1"/>
</dbReference>
<proteinExistence type="predicted"/>
<dbReference type="CDD" id="cd13121">
    <property type="entry name" value="BF2867_like_C"/>
    <property type="match status" value="1"/>
</dbReference>
<evidence type="ECO:0000313" key="3">
    <source>
        <dbReference type="Proteomes" id="UP000823597"/>
    </source>
</evidence>
<evidence type="ECO:0000256" key="1">
    <source>
        <dbReference type="SAM" id="SignalP"/>
    </source>
</evidence>
<organism evidence="2 3">
    <name type="scientific">Candidatus Merdivivens pullistercoris</name>
    <dbReference type="NCBI Taxonomy" id="2840873"/>
    <lineage>
        <taxon>Bacteria</taxon>
        <taxon>Pseudomonadati</taxon>
        <taxon>Bacteroidota</taxon>
        <taxon>Bacteroidia</taxon>
        <taxon>Bacteroidales</taxon>
        <taxon>Muribaculaceae</taxon>
        <taxon>Muribaculaceae incertae sedis</taxon>
        <taxon>Candidatus Merdivivens</taxon>
    </lineage>
</organism>
<dbReference type="InterPro" id="IPR025049">
    <property type="entry name" value="Mfa-like_1"/>
</dbReference>
<dbReference type="InterPro" id="IPR042278">
    <property type="entry name" value="Mfa-like_1_N"/>
</dbReference>
<dbReference type="Gene3D" id="2.60.40.2620">
    <property type="entry name" value="Fimbrillin-like"/>
    <property type="match status" value="1"/>
</dbReference>
<feature type="chain" id="PRO_5039155632" evidence="1">
    <location>
        <begin position="21"/>
        <end position="296"/>
    </location>
</feature>
<dbReference type="Proteomes" id="UP000823597">
    <property type="component" value="Unassembled WGS sequence"/>
</dbReference>
<accession>A0A9D9I4E9</accession>
<evidence type="ECO:0000313" key="2">
    <source>
        <dbReference type="EMBL" id="MBO8465786.1"/>
    </source>
</evidence>
<dbReference type="Gene3D" id="2.60.40.2630">
    <property type="match status" value="1"/>
</dbReference>